<gene>
    <name evidence="2" type="ORF">DNH61_17490</name>
</gene>
<comment type="caution">
    <text evidence="2">The sequence shown here is derived from an EMBL/GenBank/DDBJ whole genome shotgun (WGS) entry which is preliminary data.</text>
</comment>
<keyword evidence="3" id="KW-1185">Reference proteome</keyword>
<feature type="domain" description="AB hydrolase-1" evidence="1">
    <location>
        <begin position="25"/>
        <end position="248"/>
    </location>
</feature>
<protein>
    <submittedName>
        <fullName evidence="2">Alpha/beta hydrolase</fullName>
    </submittedName>
</protein>
<sequence>MKEYKLKTNNHYVRYHDFPGEAAPILFLHGLGCAGSFDFPQVAAQPELSGHRRILVDMLGAGFSDKPADFLYDVNSHAEYLLELITSLELHDFILFGHSFGGAVALSLADKCRDRLRSVILSEANLDNGGGFVSRVIADYNETDFVEYGFDEVISKNRRAADKLWAASLSVWSPLAAHRVSKSLVEGQSPSWRDIFYSLTCSKTFIFGERSLPDPDVQELSGRDIHIEIVKQAGHSMAWENPQGLAAAIKSGIANSQPKTI</sequence>
<evidence type="ECO:0000313" key="2">
    <source>
        <dbReference type="EMBL" id="PZD94742.1"/>
    </source>
</evidence>
<dbReference type="InterPro" id="IPR050266">
    <property type="entry name" value="AB_hydrolase_sf"/>
</dbReference>
<dbReference type="Gene3D" id="3.40.50.1820">
    <property type="entry name" value="alpha/beta hydrolase"/>
    <property type="match status" value="1"/>
</dbReference>
<dbReference type="Pfam" id="PF12697">
    <property type="entry name" value="Abhydrolase_6"/>
    <property type="match status" value="1"/>
</dbReference>
<dbReference type="GO" id="GO:0016020">
    <property type="term" value="C:membrane"/>
    <property type="evidence" value="ECO:0007669"/>
    <property type="project" value="TreeGrafter"/>
</dbReference>
<dbReference type="EMBL" id="QKRB01000051">
    <property type="protein sequence ID" value="PZD94742.1"/>
    <property type="molecule type" value="Genomic_DNA"/>
</dbReference>
<evidence type="ECO:0000313" key="3">
    <source>
        <dbReference type="Proteomes" id="UP000249522"/>
    </source>
</evidence>
<evidence type="ECO:0000259" key="1">
    <source>
        <dbReference type="Pfam" id="PF12697"/>
    </source>
</evidence>
<proteinExistence type="predicted"/>
<name>A0A2W1LI73_9BACL</name>
<dbReference type="PANTHER" id="PTHR43798:SF33">
    <property type="entry name" value="HYDROLASE, PUTATIVE (AFU_ORTHOLOGUE AFUA_2G14860)-RELATED"/>
    <property type="match status" value="1"/>
</dbReference>
<dbReference type="SUPFAM" id="SSF53474">
    <property type="entry name" value="alpha/beta-Hydrolases"/>
    <property type="match status" value="1"/>
</dbReference>
<dbReference type="Proteomes" id="UP000249522">
    <property type="component" value="Unassembled WGS sequence"/>
</dbReference>
<organism evidence="2 3">
    <name type="scientific">Paenibacillus sambharensis</name>
    <dbReference type="NCBI Taxonomy" id="1803190"/>
    <lineage>
        <taxon>Bacteria</taxon>
        <taxon>Bacillati</taxon>
        <taxon>Bacillota</taxon>
        <taxon>Bacilli</taxon>
        <taxon>Bacillales</taxon>
        <taxon>Paenibacillaceae</taxon>
        <taxon>Paenibacillus</taxon>
    </lineage>
</organism>
<dbReference type="AlphaFoldDB" id="A0A2W1LI73"/>
<dbReference type="PANTHER" id="PTHR43798">
    <property type="entry name" value="MONOACYLGLYCEROL LIPASE"/>
    <property type="match status" value="1"/>
</dbReference>
<dbReference type="InterPro" id="IPR029058">
    <property type="entry name" value="AB_hydrolase_fold"/>
</dbReference>
<keyword evidence="2" id="KW-0378">Hydrolase</keyword>
<dbReference type="GO" id="GO:0047372">
    <property type="term" value="F:monoacylglycerol lipase activity"/>
    <property type="evidence" value="ECO:0007669"/>
    <property type="project" value="TreeGrafter"/>
</dbReference>
<reference evidence="2 3" key="1">
    <citation type="submission" date="2018-06" db="EMBL/GenBank/DDBJ databases">
        <title>Paenibacillus imtechensis sp. nov.</title>
        <authorList>
            <person name="Pinnaka A.K."/>
            <person name="Singh H."/>
            <person name="Kaur M."/>
        </authorList>
    </citation>
    <scope>NUCLEOTIDE SEQUENCE [LARGE SCALE GENOMIC DNA]</scope>
    <source>
        <strain evidence="2 3">SMB1</strain>
    </source>
</reference>
<dbReference type="GO" id="GO:0046464">
    <property type="term" value="P:acylglycerol catabolic process"/>
    <property type="evidence" value="ECO:0007669"/>
    <property type="project" value="TreeGrafter"/>
</dbReference>
<dbReference type="InterPro" id="IPR000073">
    <property type="entry name" value="AB_hydrolase_1"/>
</dbReference>
<dbReference type="RefSeq" id="WP_111147963.1">
    <property type="nucleotide sequence ID" value="NZ_QKRB01000051.1"/>
</dbReference>
<dbReference type="OrthoDB" id="9112061at2"/>
<accession>A0A2W1LI73</accession>
<dbReference type="PRINTS" id="PR00111">
    <property type="entry name" value="ABHYDROLASE"/>
</dbReference>